<dbReference type="AlphaFoldDB" id="A0A5B8XSS4"/>
<dbReference type="NCBIfam" id="TIGR02479">
    <property type="entry name" value="FliA_WhiG"/>
    <property type="match status" value="1"/>
</dbReference>
<accession>A0A5B8XSS4</accession>
<dbReference type="SUPFAM" id="SSF88946">
    <property type="entry name" value="Sigma2 domain of RNA polymerase sigma factors"/>
    <property type="match status" value="1"/>
</dbReference>
<dbReference type="GO" id="GO:0003677">
    <property type="term" value="F:DNA binding"/>
    <property type="evidence" value="ECO:0007669"/>
    <property type="project" value="UniProtKB-KW"/>
</dbReference>
<dbReference type="InterPro" id="IPR012845">
    <property type="entry name" value="RNA_pol_sigma_FliA_WhiG"/>
</dbReference>
<dbReference type="KEGG" id="bbae:FRD01_15505"/>
<dbReference type="InterPro" id="IPR013325">
    <property type="entry name" value="RNA_pol_sigma_r2"/>
</dbReference>
<organism evidence="8 9">
    <name type="scientific">Microvenator marinus</name>
    <dbReference type="NCBI Taxonomy" id="2600177"/>
    <lineage>
        <taxon>Bacteria</taxon>
        <taxon>Deltaproteobacteria</taxon>
        <taxon>Bradymonadales</taxon>
        <taxon>Microvenatoraceae</taxon>
        <taxon>Microvenator</taxon>
    </lineage>
</organism>
<evidence type="ECO:0000256" key="1">
    <source>
        <dbReference type="ARBA" id="ARBA00023015"/>
    </source>
</evidence>
<evidence type="ECO:0000313" key="8">
    <source>
        <dbReference type="EMBL" id="QED28614.1"/>
    </source>
</evidence>
<dbReference type="Gene3D" id="1.20.140.160">
    <property type="match status" value="1"/>
</dbReference>
<dbReference type="GO" id="GO:0016987">
    <property type="term" value="F:sigma factor activity"/>
    <property type="evidence" value="ECO:0007669"/>
    <property type="project" value="UniProtKB-KW"/>
</dbReference>
<dbReference type="GO" id="GO:0003899">
    <property type="term" value="F:DNA-directed RNA polymerase activity"/>
    <property type="evidence" value="ECO:0007669"/>
    <property type="project" value="InterPro"/>
</dbReference>
<keyword evidence="3" id="KW-0238">DNA-binding</keyword>
<evidence type="ECO:0000256" key="2">
    <source>
        <dbReference type="ARBA" id="ARBA00023082"/>
    </source>
</evidence>
<feature type="domain" description="RNA polymerase sigma-70 region 2" evidence="6">
    <location>
        <begin position="26"/>
        <end position="100"/>
    </location>
</feature>
<gene>
    <name evidence="8" type="ORF">FRD01_15505</name>
</gene>
<dbReference type="PRINTS" id="PR00046">
    <property type="entry name" value="SIGMA70FCT"/>
</dbReference>
<dbReference type="Gene3D" id="1.10.1740.10">
    <property type="match status" value="1"/>
</dbReference>
<dbReference type="InterPro" id="IPR007624">
    <property type="entry name" value="RNA_pol_sigma70_r3"/>
</dbReference>
<dbReference type="CDD" id="cd06171">
    <property type="entry name" value="Sigma70_r4"/>
    <property type="match status" value="1"/>
</dbReference>
<dbReference type="NCBIfam" id="TIGR02937">
    <property type="entry name" value="sigma70-ECF"/>
    <property type="match status" value="1"/>
</dbReference>
<feature type="domain" description="RNA polymerase sigma-70 region 4" evidence="7">
    <location>
        <begin position="188"/>
        <end position="236"/>
    </location>
</feature>
<dbReference type="OrthoDB" id="9799825at2"/>
<keyword evidence="9" id="KW-1185">Reference proteome</keyword>
<keyword evidence="4" id="KW-0804">Transcription</keyword>
<dbReference type="InterPro" id="IPR013324">
    <property type="entry name" value="RNA_pol_sigma_r3/r4-like"/>
</dbReference>
<reference evidence="8 9" key="1">
    <citation type="submission" date="2019-08" db="EMBL/GenBank/DDBJ databases">
        <authorList>
            <person name="Liang Q."/>
        </authorList>
    </citation>
    <scope>NUCLEOTIDE SEQUENCE [LARGE SCALE GENOMIC DNA]</scope>
    <source>
        <strain evidence="8 9">V1718</strain>
    </source>
</reference>
<dbReference type="Pfam" id="PF04542">
    <property type="entry name" value="Sigma70_r2"/>
    <property type="match status" value="1"/>
</dbReference>
<keyword evidence="1" id="KW-0805">Transcription regulation</keyword>
<evidence type="ECO:0000256" key="3">
    <source>
        <dbReference type="ARBA" id="ARBA00023125"/>
    </source>
</evidence>
<dbReference type="Pfam" id="PF04545">
    <property type="entry name" value="Sigma70_r4"/>
    <property type="match status" value="1"/>
</dbReference>
<dbReference type="InterPro" id="IPR014284">
    <property type="entry name" value="RNA_pol_sigma-70_dom"/>
</dbReference>
<evidence type="ECO:0000259" key="7">
    <source>
        <dbReference type="Pfam" id="PF04545"/>
    </source>
</evidence>
<dbReference type="GO" id="GO:0006352">
    <property type="term" value="P:DNA-templated transcription initiation"/>
    <property type="evidence" value="ECO:0007669"/>
    <property type="project" value="InterPro"/>
</dbReference>
<dbReference type="RefSeq" id="WP_146961200.1">
    <property type="nucleotide sequence ID" value="NZ_CP042467.1"/>
</dbReference>
<dbReference type="NCBIfam" id="NF005413">
    <property type="entry name" value="PRK06986.1"/>
    <property type="match status" value="1"/>
</dbReference>
<keyword evidence="2" id="KW-0731">Sigma factor</keyword>
<protein>
    <submittedName>
        <fullName evidence="8">FliA/WhiG family RNA polymerase sigma factor</fullName>
    </submittedName>
</protein>
<dbReference type="PANTHER" id="PTHR30385:SF7">
    <property type="entry name" value="RNA POLYMERASE SIGMA FACTOR FLIA"/>
    <property type="match status" value="1"/>
</dbReference>
<feature type="domain" description="RNA polymerase sigma-70 region 3" evidence="5">
    <location>
        <begin position="109"/>
        <end position="156"/>
    </location>
</feature>
<evidence type="ECO:0000256" key="4">
    <source>
        <dbReference type="ARBA" id="ARBA00023163"/>
    </source>
</evidence>
<dbReference type="SUPFAM" id="SSF88659">
    <property type="entry name" value="Sigma3 and sigma4 domains of RNA polymerase sigma factors"/>
    <property type="match status" value="2"/>
</dbReference>
<dbReference type="InterPro" id="IPR007630">
    <property type="entry name" value="RNA_pol_sigma70_r4"/>
</dbReference>
<dbReference type="InterPro" id="IPR007627">
    <property type="entry name" value="RNA_pol_sigma70_r2"/>
</dbReference>
<name>A0A5B8XSS4_9DELT</name>
<evidence type="ECO:0000313" key="9">
    <source>
        <dbReference type="Proteomes" id="UP000321595"/>
    </source>
</evidence>
<sequence>MMLSNTALKRYESAPKNDIRSKHAELVDAHAKLVRTVAHRIFRRLPHHIRGFEEEDLVSVGIMGLLDAHERYNPDSGVSFDSFAEFRIKGAILDEIRRHDFFPRRLRAKANQLHKVVAKLEVDTKRSPTNQEIADAMEISVDDVVKLKSEVAQYSMVSDEECVSLKSPHPRADVILMDKELKKQLVVALKSLPEKEQLVLDLYFNRELKLKEIGEVLDISEGRVSQLKTEALKRLKDLMKS</sequence>
<dbReference type="Proteomes" id="UP000321595">
    <property type="component" value="Chromosome"/>
</dbReference>
<dbReference type="PANTHER" id="PTHR30385">
    <property type="entry name" value="SIGMA FACTOR F FLAGELLAR"/>
    <property type="match status" value="1"/>
</dbReference>
<evidence type="ECO:0000259" key="6">
    <source>
        <dbReference type="Pfam" id="PF04542"/>
    </source>
</evidence>
<dbReference type="EMBL" id="CP042467">
    <property type="protein sequence ID" value="QED28614.1"/>
    <property type="molecule type" value="Genomic_DNA"/>
</dbReference>
<proteinExistence type="predicted"/>
<evidence type="ECO:0000259" key="5">
    <source>
        <dbReference type="Pfam" id="PF04539"/>
    </source>
</evidence>
<dbReference type="InterPro" id="IPR000943">
    <property type="entry name" value="RNA_pol_sigma70"/>
</dbReference>
<dbReference type="Pfam" id="PF04539">
    <property type="entry name" value="Sigma70_r3"/>
    <property type="match status" value="1"/>
</dbReference>